<dbReference type="SUPFAM" id="SSF52058">
    <property type="entry name" value="L domain-like"/>
    <property type="match status" value="2"/>
</dbReference>
<dbReference type="InterPro" id="IPR036457">
    <property type="entry name" value="PPM-type-like_dom_sf"/>
</dbReference>
<organism evidence="8 9">
    <name type="scientific">Entamoeba invadens IP1</name>
    <dbReference type="NCBI Taxonomy" id="370355"/>
    <lineage>
        <taxon>Eukaryota</taxon>
        <taxon>Amoebozoa</taxon>
        <taxon>Evosea</taxon>
        <taxon>Archamoebae</taxon>
        <taxon>Mastigamoebida</taxon>
        <taxon>Entamoebidae</taxon>
        <taxon>Entamoeba</taxon>
    </lineage>
</organism>
<dbReference type="GO" id="GO:0004722">
    <property type="term" value="F:protein serine/threonine phosphatase activity"/>
    <property type="evidence" value="ECO:0007669"/>
    <property type="project" value="UniProtKB-EC"/>
</dbReference>
<dbReference type="Pfam" id="PF00481">
    <property type="entry name" value="PP2C"/>
    <property type="match status" value="1"/>
</dbReference>
<evidence type="ECO:0000256" key="5">
    <source>
        <dbReference type="ARBA" id="ARBA00022912"/>
    </source>
</evidence>
<dbReference type="InterPro" id="IPR001932">
    <property type="entry name" value="PPM-type_phosphatase-like_dom"/>
</dbReference>
<gene>
    <name evidence="8" type="ORF">EIN_215140</name>
</gene>
<evidence type="ECO:0000259" key="7">
    <source>
        <dbReference type="PROSITE" id="PS51746"/>
    </source>
</evidence>
<dbReference type="Gene3D" id="3.60.40.10">
    <property type="entry name" value="PPM-type phosphatase domain"/>
    <property type="match status" value="1"/>
</dbReference>
<dbReference type="Gene3D" id="3.80.10.10">
    <property type="entry name" value="Ribonuclease Inhibitor"/>
    <property type="match status" value="4"/>
</dbReference>
<dbReference type="GeneID" id="14889339"/>
<dbReference type="VEuPathDB" id="AmoebaDB:EIN_215140"/>
<dbReference type="KEGG" id="eiv:EIN_215140"/>
<sequence length="852" mass="95448">MINSTTHFVYKSKRLLAIPISDAPLPDKVIFVDLTNNLLTCVKDIIAFPQTTTLRINKNKLECLSPEIRSLSNLKILDFSSNYIETIPVELSLLTNLQELSFDQNKVTTFPIELSTLENLQRLYVSANYLDALPHTLTTYTNLRVLELGNNSFTKVPRCISSFQSLTTLHMDYNRISHVTKSLSSLTNLLCLTFNNNKLESFPSSVCRIPSLTSLEMNSNNIVSISPSISLLTNLKSFFVDSNKLTSVASEITQLTKLNTFSMANHFCRELPNLSSLSKMTYFNFGNGRLSKVEGVCGSNCLLRLYQNLIEKITFADNGTFELIDLSSNRLNECPSFSQLPKLFKLDLSKNRISNFTISSIHNMLVSLDISYNLLTDLPSPLFLCSNIVSLNISCCRVKKIPNDISKLVRLEQFLAIDNKLEVVNDSVTSLTQLTMFCLQSNRLETFPVPILFIQNLKYLSLANNMITNVPMNVTGLDKLETVDISCNNLTEVGPFVQLPNLQDLNLSYNSITTVPSKITELKSLHSLNLIGNQLEKISQNLSNQKTIARLQYGKQSRKGKVMKEKTQRSTSPYVIAPSIDLEKVSLLTIPEKCQYFQSVEVLSTPTLVLSEMQGRRVDMQDSVCLVQNFCGKGYHLLSLFDGHGGAETARLCTAMFPSILARKLNEVDLPLTKIMEDTFYIVNEEVKKRGYMDGSAALVVLVTPFKYCVANAGDSRALLIRFSSMEVLSHDHKPTHPEEYKRLRKERGFVDPNGRTNGMAAVSRAIGDIDCQPALTCFPETLLFDRKDKDLAIILACDGVWDVMSNEEVCDVVRAGSLEKDPPERTACYIRDIAYARNSGDNISCVVCKLE</sequence>
<protein>
    <submittedName>
        <fullName evidence="8">Adenylate cyclase, putative</fullName>
        <ecNumber evidence="8">3.1.3.16</ecNumber>
    </submittedName>
</protein>
<dbReference type="GO" id="GO:0046872">
    <property type="term" value="F:metal ion binding"/>
    <property type="evidence" value="ECO:0007669"/>
    <property type="project" value="UniProtKB-KW"/>
</dbReference>
<evidence type="ECO:0000313" key="8">
    <source>
        <dbReference type="EMBL" id="ELP90361.1"/>
    </source>
</evidence>
<comment type="similarity">
    <text evidence="6">Belongs to the PP2C family.</text>
</comment>
<dbReference type="RefSeq" id="XP_004257132.1">
    <property type="nucleotide sequence ID" value="XM_004257084.1"/>
</dbReference>
<keyword evidence="9" id="KW-1185">Reference proteome</keyword>
<evidence type="ECO:0000256" key="6">
    <source>
        <dbReference type="RuleBase" id="RU003465"/>
    </source>
</evidence>
<dbReference type="PROSITE" id="PS01032">
    <property type="entry name" value="PPM_1"/>
    <property type="match status" value="1"/>
</dbReference>
<keyword evidence="2" id="KW-0479">Metal-binding</keyword>
<keyword evidence="1" id="KW-0433">Leucine-rich repeat</keyword>
<dbReference type="EMBL" id="KB206487">
    <property type="protein sequence ID" value="ELP90361.1"/>
    <property type="molecule type" value="Genomic_DNA"/>
</dbReference>
<evidence type="ECO:0000256" key="4">
    <source>
        <dbReference type="ARBA" id="ARBA00022801"/>
    </source>
</evidence>
<dbReference type="Pfam" id="PF13855">
    <property type="entry name" value="LRR_8"/>
    <property type="match status" value="3"/>
</dbReference>
<dbReference type="InterPro" id="IPR050216">
    <property type="entry name" value="LRR_domain-containing"/>
</dbReference>
<dbReference type="SMART" id="SM00332">
    <property type="entry name" value="PP2Cc"/>
    <property type="match status" value="1"/>
</dbReference>
<dbReference type="SMART" id="SM00364">
    <property type="entry name" value="LRR_BAC"/>
    <property type="match status" value="8"/>
</dbReference>
<keyword evidence="4 6" id="KW-0378">Hydrolase</keyword>
<keyword evidence="3" id="KW-0677">Repeat</keyword>
<dbReference type="AlphaFoldDB" id="A0A0A1U7R3"/>
<dbReference type="PROSITE" id="PS51746">
    <property type="entry name" value="PPM_2"/>
    <property type="match status" value="1"/>
</dbReference>
<dbReference type="Proteomes" id="UP000014680">
    <property type="component" value="Unassembled WGS sequence"/>
</dbReference>
<reference evidence="8 9" key="1">
    <citation type="submission" date="2012-10" db="EMBL/GenBank/DDBJ databases">
        <authorList>
            <person name="Zafar N."/>
            <person name="Inman J."/>
            <person name="Hall N."/>
            <person name="Lorenzi H."/>
            <person name="Caler E."/>
        </authorList>
    </citation>
    <scope>NUCLEOTIDE SEQUENCE [LARGE SCALE GENOMIC DNA]</scope>
    <source>
        <strain evidence="8 9">IP1</strain>
    </source>
</reference>
<feature type="domain" description="PPM-type phosphatase" evidence="7">
    <location>
        <begin position="607"/>
        <end position="851"/>
    </location>
</feature>
<evidence type="ECO:0000313" key="9">
    <source>
        <dbReference type="Proteomes" id="UP000014680"/>
    </source>
</evidence>
<dbReference type="InterPro" id="IPR001611">
    <property type="entry name" value="Leu-rich_rpt"/>
</dbReference>
<dbReference type="EC" id="3.1.3.16" evidence="8"/>
<dbReference type="SMART" id="SM00365">
    <property type="entry name" value="LRR_SD22"/>
    <property type="match status" value="9"/>
</dbReference>
<dbReference type="GO" id="GO:0005737">
    <property type="term" value="C:cytoplasm"/>
    <property type="evidence" value="ECO:0007669"/>
    <property type="project" value="TreeGrafter"/>
</dbReference>
<dbReference type="PANTHER" id="PTHR48051">
    <property type="match status" value="1"/>
</dbReference>
<dbReference type="InterPro" id="IPR000222">
    <property type="entry name" value="PP2C_BS"/>
</dbReference>
<dbReference type="OrthoDB" id="676979at2759"/>
<dbReference type="InterPro" id="IPR003591">
    <property type="entry name" value="Leu-rich_rpt_typical-subtyp"/>
</dbReference>
<evidence type="ECO:0000256" key="1">
    <source>
        <dbReference type="ARBA" id="ARBA00022614"/>
    </source>
</evidence>
<dbReference type="FunFam" id="3.60.40.10:FF:000035">
    <property type="entry name" value="Leucine rich repeat protein phosphatase 2c domain containing protein"/>
    <property type="match status" value="1"/>
</dbReference>
<name>A0A0A1U7R3_ENTIV</name>
<evidence type="ECO:0000256" key="3">
    <source>
        <dbReference type="ARBA" id="ARBA00022737"/>
    </source>
</evidence>
<dbReference type="PANTHER" id="PTHR48051:SF46">
    <property type="entry name" value="LEUCINE RICH REPEAT-CONTAINING DOMAIN PROTEIN"/>
    <property type="match status" value="1"/>
</dbReference>
<evidence type="ECO:0000256" key="2">
    <source>
        <dbReference type="ARBA" id="ARBA00022723"/>
    </source>
</evidence>
<dbReference type="CDD" id="cd00143">
    <property type="entry name" value="PP2Cc"/>
    <property type="match status" value="1"/>
</dbReference>
<accession>A0A0A1U7R3</accession>
<dbReference type="InterPro" id="IPR032675">
    <property type="entry name" value="LRR_dom_sf"/>
</dbReference>
<proteinExistence type="inferred from homology"/>
<dbReference type="SUPFAM" id="SSF81606">
    <property type="entry name" value="PP2C-like"/>
    <property type="match status" value="1"/>
</dbReference>
<keyword evidence="5 6" id="KW-0904">Protein phosphatase</keyword>
<dbReference type="PROSITE" id="PS51450">
    <property type="entry name" value="LRR"/>
    <property type="match status" value="7"/>
</dbReference>
<dbReference type="SMART" id="SM00369">
    <property type="entry name" value="LRR_TYP"/>
    <property type="match status" value="12"/>
</dbReference>
<dbReference type="OMA" id="NARCIST"/>